<accession>A0ABS0GQL6</accession>
<proteinExistence type="predicted"/>
<sequence>MSVLRVPDPAAALRDFVARVSPYDPEPAAGPVGSVDVRTGDGVETILVTPHLARALAEALAGYRDRADRGTCASCGGRRLDENLHCADCGRLHGVLGEVIASQAERVRLGEPAGSGDAAP</sequence>
<dbReference type="RefSeq" id="WP_196199930.1">
    <property type="nucleotide sequence ID" value="NZ_JADPUN010000069.1"/>
</dbReference>
<gene>
    <name evidence="1" type="ORF">I0C86_04575</name>
</gene>
<evidence type="ECO:0000313" key="1">
    <source>
        <dbReference type="EMBL" id="MBF9128273.1"/>
    </source>
</evidence>
<keyword evidence="2" id="KW-1185">Reference proteome</keyword>
<reference evidence="1 2" key="1">
    <citation type="submission" date="2020-11" db="EMBL/GenBank/DDBJ databases">
        <title>A novel isolate from a Black sea contaminated sediment with potential to produce alkanes: Plantactinospora alkalitolerans sp. nov.</title>
        <authorList>
            <person name="Carro L."/>
            <person name="Veyisoglu A."/>
            <person name="Guven K."/>
            <person name="Schumann P."/>
            <person name="Klenk H.-P."/>
            <person name="Sahin N."/>
        </authorList>
    </citation>
    <scope>NUCLEOTIDE SEQUENCE [LARGE SCALE GENOMIC DNA]</scope>
    <source>
        <strain evidence="1 2">S1510</strain>
    </source>
</reference>
<dbReference type="EMBL" id="JADPUN010000069">
    <property type="protein sequence ID" value="MBF9128273.1"/>
    <property type="molecule type" value="Genomic_DNA"/>
</dbReference>
<protein>
    <submittedName>
        <fullName evidence="1">Uncharacterized protein</fullName>
    </submittedName>
</protein>
<comment type="caution">
    <text evidence="1">The sequence shown here is derived from an EMBL/GenBank/DDBJ whole genome shotgun (WGS) entry which is preliminary data.</text>
</comment>
<dbReference type="Proteomes" id="UP000638560">
    <property type="component" value="Unassembled WGS sequence"/>
</dbReference>
<name>A0ABS0GQL6_9ACTN</name>
<organism evidence="1 2">
    <name type="scientific">Plantactinospora alkalitolerans</name>
    <dbReference type="NCBI Taxonomy" id="2789879"/>
    <lineage>
        <taxon>Bacteria</taxon>
        <taxon>Bacillati</taxon>
        <taxon>Actinomycetota</taxon>
        <taxon>Actinomycetes</taxon>
        <taxon>Micromonosporales</taxon>
        <taxon>Micromonosporaceae</taxon>
        <taxon>Plantactinospora</taxon>
    </lineage>
</organism>
<evidence type="ECO:0000313" key="2">
    <source>
        <dbReference type="Proteomes" id="UP000638560"/>
    </source>
</evidence>